<dbReference type="Proteomes" id="UP000316624">
    <property type="component" value="Unassembled WGS sequence"/>
</dbReference>
<protein>
    <submittedName>
        <fullName evidence="1">Uncharacterized protein</fullName>
    </submittedName>
</protein>
<name>A0A562K488_SPHWJ</name>
<evidence type="ECO:0000313" key="1">
    <source>
        <dbReference type="EMBL" id="TWH90258.1"/>
    </source>
</evidence>
<gene>
    <name evidence="1" type="ORF">IQ35_03541</name>
</gene>
<proteinExistence type="predicted"/>
<dbReference type="AlphaFoldDB" id="A0A562K488"/>
<reference evidence="1 2" key="1">
    <citation type="journal article" date="2015" name="Stand. Genomic Sci.">
        <title>Genomic Encyclopedia of Bacterial and Archaeal Type Strains, Phase III: the genomes of soil and plant-associated and newly described type strains.</title>
        <authorList>
            <person name="Whitman W.B."/>
            <person name="Woyke T."/>
            <person name="Klenk H.P."/>
            <person name="Zhou Y."/>
            <person name="Lilburn T.G."/>
            <person name="Beck B.J."/>
            <person name="De Vos P."/>
            <person name="Vandamme P."/>
            <person name="Eisen J.A."/>
            <person name="Garrity G."/>
            <person name="Hugenholtz P."/>
            <person name="Kyrpides N.C."/>
        </authorList>
    </citation>
    <scope>NUCLEOTIDE SEQUENCE [LARGE SCALE GENOMIC DNA]</scope>
    <source>
        <strain evidence="1 2">CGMCC 1.7748</strain>
    </source>
</reference>
<accession>A0A562K488</accession>
<organism evidence="1 2">
    <name type="scientific">Sphingobium wenxiniae (strain DSM 21828 / CGMCC 1.7748 / JZ-1)</name>
    <dbReference type="NCBI Taxonomy" id="595605"/>
    <lineage>
        <taxon>Bacteria</taxon>
        <taxon>Pseudomonadati</taxon>
        <taxon>Pseudomonadota</taxon>
        <taxon>Alphaproteobacteria</taxon>
        <taxon>Sphingomonadales</taxon>
        <taxon>Sphingomonadaceae</taxon>
        <taxon>Sphingobium</taxon>
    </lineage>
</organism>
<dbReference type="RefSeq" id="WP_088185045.1">
    <property type="nucleotide sequence ID" value="NZ_JACIIY010000024.1"/>
</dbReference>
<sequence length="266" mass="29053">MNTSTPDALGDKIIEAGLAPNGFILDLNSGLSVPRGFELPAPWNLPSRLFRFPIEVCKPRGDRPRTIGLRHPGLAAHPFVQSVETALGVALDPYGAPNEYGYSTCEQGLWHHAVDLITAGEWRALLETSDFTTPGNIFNAVGFGLRYSGNNETGKRDGYLTIAEAREIMDELGAFEPSDRAATIRELSKPVSCNPEGKKGGEHWPINGKTSSPEDDAWSFIFGIEDGWFEYDRSGHLNWSQKGRDRYAAGDAATYVETSGQAAFAF</sequence>
<evidence type="ECO:0000313" key="2">
    <source>
        <dbReference type="Proteomes" id="UP000316624"/>
    </source>
</evidence>
<comment type="caution">
    <text evidence="1">The sequence shown here is derived from an EMBL/GenBank/DDBJ whole genome shotgun (WGS) entry which is preliminary data.</text>
</comment>
<dbReference type="EMBL" id="VLKK01000022">
    <property type="protein sequence ID" value="TWH90258.1"/>
    <property type="molecule type" value="Genomic_DNA"/>
</dbReference>
<keyword evidence="2" id="KW-1185">Reference proteome</keyword>